<dbReference type="Gene3D" id="3.30.450.40">
    <property type="match status" value="1"/>
</dbReference>
<evidence type="ECO:0000313" key="4">
    <source>
        <dbReference type="EMBL" id="WLQ45160.1"/>
    </source>
</evidence>
<protein>
    <submittedName>
        <fullName evidence="4">SpoIIE family protein phosphatase</fullName>
    </submittedName>
</protein>
<dbReference type="SUPFAM" id="SSF81606">
    <property type="entry name" value="PP2C-like"/>
    <property type="match status" value="1"/>
</dbReference>
<dbReference type="Proteomes" id="UP001229952">
    <property type="component" value="Chromosome"/>
</dbReference>
<dbReference type="InterPro" id="IPR000700">
    <property type="entry name" value="PAS-assoc_C"/>
</dbReference>
<dbReference type="CDD" id="cd00130">
    <property type="entry name" value="PAS"/>
    <property type="match status" value="2"/>
</dbReference>
<dbReference type="SUPFAM" id="SSF55781">
    <property type="entry name" value="GAF domain-like"/>
    <property type="match status" value="1"/>
</dbReference>
<evidence type="ECO:0000259" key="2">
    <source>
        <dbReference type="PROSITE" id="PS50112"/>
    </source>
</evidence>
<dbReference type="InterPro" id="IPR029016">
    <property type="entry name" value="GAF-like_dom_sf"/>
</dbReference>
<dbReference type="InterPro" id="IPR003018">
    <property type="entry name" value="GAF"/>
</dbReference>
<feature type="domain" description="PAS" evidence="2">
    <location>
        <begin position="21"/>
        <end position="85"/>
    </location>
</feature>
<dbReference type="SMART" id="SM00091">
    <property type="entry name" value="PAS"/>
    <property type="match status" value="2"/>
</dbReference>
<dbReference type="PROSITE" id="PS50112">
    <property type="entry name" value="PAS"/>
    <property type="match status" value="1"/>
</dbReference>
<dbReference type="PANTHER" id="PTHR43156">
    <property type="entry name" value="STAGE II SPORULATION PROTEIN E-RELATED"/>
    <property type="match status" value="1"/>
</dbReference>
<sequence length="702" mass="75523">MRTGGGEAHRAGVRRSPEGGLVDVLGTAAMVLDTEGRIALWSPQAERLLGYTPQEALGRFAARILVDGEHFELVLRLFAEVMSSGETWAGSFPVRCKDGTTRLLEFRNMRLQDDRGAFYALGLATDGATLRQVERDLALSVRLVDQSPIGLAVLGSDLGLVDQSPIGLAVLGSDLRYLAANPALERMNGLSAAEHLGRRAGEALPFLDGDVVEAAMSEVLRTGVPQVGHQVEGRTLADPDTDRAWSMSLYRLDDSGGQVLGLAVSLIDMTDHHRAEAEAERARHRLALIADASVRIGTTLDLEQTARELAEVTVPELADVAAVDVLDSVLKGNPRRTEGPALIQALAVVAARPTPAVEAADPPGHAAHYGADRLITRCVRTAKPVRVPYLDAEKLSRIARDSRAAGLLAEAGAHSYLAVPLIARGEVLGALDLIRTDNPLPFTEDDEVLACDLAARAAVCIDNARLFRQQRETALTLQRSMLPHNHHTPAGLEVASRYRPAASRYEVGGDWFDVIPLREGRTALVVGDVMGSGINAATTMGRLRTATQTLSRIGLRPAEVLRHLDEITADLDPWFATCVYGVYDPGRNTCQVSTAGHLPPVLIPAGGPPQLLDLPAGAPLGVGGVPFSDVTFDLGPGDRLVLYTDGLVETRDQDIDTRLDALRTLLREPDPSLEESCDRLLRELRDPSHHDDVALLMARVRD</sequence>
<accession>A0ABY9IED1</accession>
<keyword evidence="5" id="KW-1185">Reference proteome</keyword>
<dbReference type="InterPro" id="IPR052016">
    <property type="entry name" value="Bact_Sigma-Reg"/>
</dbReference>
<dbReference type="Pfam" id="PF07228">
    <property type="entry name" value="SpoIIE"/>
    <property type="match status" value="1"/>
</dbReference>
<keyword evidence="1" id="KW-0378">Hydrolase</keyword>
<organism evidence="4 5">
    <name type="scientific">Streptomyces laculatispora</name>
    <dbReference type="NCBI Taxonomy" id="887464"/>
    <lineage>
        <taxon>Bacteria</taxon>
        <taxon>Bacillati</taxon>
        <taxon>Actinomycetota</taxon>
        <taxon>Actinomycetes</taxon>
        <taxon>Kitasatosporales</taxon>
        <taxon>Streptomycetaceae</taxon>
        <taxon>Streptomyces</taxon>
    </lineage>
</organism>
<dbReference type="InterPro" id="IPR000014">
    <property type="entry name" value="PAS"/>
</dbReference>
<name>A0ABY9IED1_9ACTN</name>
<proteinExistence type="predicted"/>
<dbReference type="EMBL" id="CP120992">
    <property type="protein sequence ID" value="WLQ45160.1"/>
    <property type="molecule type" value="Genomic_DNA"/>
</dbReference>
<dbReference type="Pfam" id="PF08448">
    <property type="entry name" value="PAS_4"/>
    <property type="match status" value="2"/>
</dbReference>
<dbReference type="SUPFAM" id="SSF55785">
    <property type="entry name" value="PYP-like sensor domain (PAS domain)"/>
    <property type="match status" value="2"/>
</dbReference>
<dbReference type="InterPro" id="IPR036457">
    <property type="entry name" value="PPM-type-like_dom_sf"/>
</dbReference>
<dbReference type="NCBIfam" id="TIGR00229">
    <property type="entry name" value="sensory_box"/>
    <property type="match status" value="2"/>
</dbReference>
<evidence type="ECO:0000259" key="3">
    <source>
        <dbReference type="PROSITE" id="PS50113"/>
    </source>
</evidence>
<evidence type="ECO:0000256" key="1">
    <source>
        <dbReference type="ARBA" id="ARBA00022801"/>
    </source>
</evidence>
<feature type="domain" description="PAC" evidence="3">
    <location>
        <begin position="229"/>
        <end position="281"/>
    </location>
</feature>
<reference evidence="4 5" key="1">
    <citation type="submission" date="2023-03" db="EMBL/GenBank/DDBJ databases">
        <title>Isolation and description of six Streptomyces strains from soil environments, able to metabolize different microbial glucans.</title>
        <authorList>
            <person name="Widen T."/>
            <person name="Larsbrink J."/>
        </authorList>
    </citation>
    <scope>NUCLEOTIDE SEQUENCE [LARGE SCALE GENOMIC DNA]</scope>
    <source>
        <strain evidence="4 5">Mut2</strain>
    </source>
</reference>
<dbReference type="SMART" id="SM00065">
    <property type="entry name" value="GAF"/>
    <property type="match status" value="1"/>
</dbReference>
<dbReference type="SMART" id="SM00331">
    <property type="entry name" value="PP2C_SIG"/>
    <property type="match status" value="1"/>
</dbReference>
<dbReference type="InterPro" id="IPR013656">
    <property type="entry name" value="PAS_4"/>
</dbReference>
<dbReference type="RefSeq" id="WP_306092366.1">
    <property type="nucleotide sequence ID" value="NZ_CP120992.1"/>
</dbReference>
<dbReference type="InterPro" id="IPR001932">
    <property type="entry name" value="PPM-type_phosphatase-like_dom"/>
</dbReference>
<dbReference type="InterPro" id="IPR035965">
    <property type="entry name" value="PAS-like_dom_sf"/>
</dbReference>
<gene>
    <name evidence="4" type="ORF">P8A22_01905</name>
</gene>
<dbReference type="PROSITE" id="PS50113">
    <property type="entry name" value="PAC"/>
    <property type="match status" value="1"/>
</dbReference>
<dbReference type="Gene3D" id="3.30.450.20">
    <property type="entry name" value="PAS domain"/>
    <property type="match status" value="2"/>
</dbReference>
<dbReference type="PANTHER" id="PTHR43156:SF2">
    <property type="entry name" value="STAGE II SPORULATION PROTEIN E"/>
    <property type="match status" value="1"/>
</dbReference>
<dbReference type="Gene3D" id="3.60.40.10">
    <property type="entry name" value="PPM-type phosphatase domain"/>
    <property type="match status" value="1"/>
</dbReference>
<evidence type="ECO:0000313" key="5">
    <source>
        <dbReference type="Proteomes" id="UP001229952"/>
    </source>
</evidence>
<dbReference type="Pfam" id="PF01590">
    <property type="entry name" value="GAF"/>
    <property type="match status" value="1"/>
</dbReference>